<evidence type="ECO:0000313" key="1">
    <source>
        <dbReference type="EMBL" id="QYW04965.1"/>
    </source>
</evidence>
<evidence type="ECO:0000313" key="2">
    <source>
        <dbReference type="Proteomes" id="UP000827609"/>
    </source>
</evidence>
<organism evidence="1 2">
    <name type="scientific">Erwinia phage pEa_SNUABM_7</name>
    <dbReference type="NCBI Taxonomy" id="2866695"/>
    <lineage>
        <taxon>Viruses</taxon>
        <taxon>Duplodnaviria</taxon>
        <taxon>Heunggongvirae</taxon>
        <taxon>Uroviricota</taxon>
        <taxon>Caudoviricetes</taxon>
        <taxon>Snuvirus</taxon>
        <taxon>Snuvirus SNUABM7</taxon>
    </lineage>
</organism>
<proteinExistence type="predicted"/>
<dbReference type="Proteomes" id="UP000827609">
    <property type="component" value="Segment"/>
</dbReference>
<keyword evidence="2" id="KW-1185">Reference proteome</keyword>
<name>A0AAE7WSR7_9CAUD</name>
<sequence length="98" mass="10645">MFITTLNANTAKPAPKAINHMNLDLAPSGRISCVWPGALDVPANIKRFCRACEIITDLDPCMRLRFKGRRSDVLALITKIAPDNPDLAARIAGTITEA</sequence>
<gene>
    <name evidence="1" type="ORF">pEaSNUABM7_00297</name>
</gene>
<reference evidence="1" key="1">
    <citation type="submission" date="2021-06" db="EMBL/GenBank/DDBJ databases">
        <title>Complete genome sequence of Erwinia phage pEa_SNUABM_7.</title>
        <authorList>
            <person name="Kim S.G."/>
            <person name="Park S.C."/>
        </authorList>
    </citation>
    <scope>NUCLEOTIDE SEQUENCE</scope>
</reference>
<accession>A0AAE7WSR7</accession>
<protein>
    <submittedName>
        <fullName evidence="1">Uncharacterized protein</fullName>
    </submittedName>
</protein>
<dbReference type="EMBL" id="MZ475896">
    <property type="protein sequence ID" value="QYW04965.1"/>
    <property type="molecule type" value="Genomic_DNA"/>
</dbReference>